<accession>A0A6M5Z4A7</accession>
<dbReference type="AlphaFoldDB" id="A0A6M5Z4A7"/>
<proteinExistence type="predicted"/>
<evidence type="ECO:0000313" key="1">
    <source>
        <dbReference type="EMBL" id="QJX00555.1"/>
    </source>
</evidence>
<keyword evidence="2" id="KW-1185">Reference proteome</keyword>
<name>A0A6M5Z4A7_9BACT</name>
<organism evidence="1 2">
    <name type="scientific">Frigoriglobus tundricola</name>
    <dbReference type="NCBI Taxonomy" id="2774151"/>
    <lineage>
        <taxon>Bacteria</taxon>
        <taxon>Pseudomonadati</taxon>
        <taxon>Planctomycetota</taxon>
        <taxon>Planctomycetia</taxon>
        <taxon>Gemmatales</taxon>
        <taxon>Gemmataceae</taxon>
        <taxon>Frigoriglobus</taxon>
    </lineage>
</organism>
<dbReference type="SUPFAM" id="SSF52743">
    <property type="entry name" value="Subtilisin-like"/>
    <property type="match status" value="1"/>
</dbReference>
<dbReference type="InterPro" id="IPR036852">
    <property type="entry name" value="Peptidase_S8/S53_dom_sf"/>
</dbReference>
<dbReference type="KEGG" id="ftj:FTUN_8185"/>
<dbReference type="RefSeq" id="WP_171475273.1">
    <property type="nucleotide sequence ID" value="NZ_CP053452.2"/>
</dbReference>
<dbReference type="Proteomes" id="UP000503447">
    <property type="component" value="Chromosome"/>
</dbReference>
<dbReference type="EMBL" id="CP053452">
    <property type="protein sequence ID" value="QJX00555.1"/>
    <property type="molecule type" value="Genomic_DNA"/>
</dbReference>
<dbReference type="GO" id="GO:0006508">
    <property type="term" value="P:proteolysis"/>
    <property type="evidence" value="ECO:0007669"/>
    <property type="project" value="InterPro"/>
</dbReference>
<evidence type="ECO:0000313" key="2">
    <source>
        <dbReference type="Proteomes" id="UP000503447"/>
    </source>
</evidence>
<sequence>MTHAFRRFFAAVTVATFATPLAPAQVKEPARADKMDVQIRYRIRADRDERIRQFRVLEKHLAGLGFVDARRDDPDRDLDILDPNAERFVGTIPGKKVLDVLSDVRVQNIVFAPTGFTYPDAPEKPVAVRIGLRTGLLGPVQQQLHRQTVEHLGLLGFSEALGYDTFGYTIVRGVIPNKNLNLLVKDVRGEPSGWFLTAIPIDKLPVPLRDRNPLRWTEVLPVTDFPAPYSPAPVIPAQLRYTPELRAVLLDPAMKDTPVRVEAIFDRRVDDIEGLRGRVAGRYIGASVDGVIGNVMSIRFPRPAAVETLSLEPEVVGVRLPRQATETVVSLASGKGVSPADALKSAGLDQIHKLGYTGAGVKVVLIGSDFSGAEKLIGTELPKRTRIVDLTTELTPDLLPAKTDPTRAGSGTAAAKALAVSAPGAELVLVRIDPGCYFHLYTITRLVNGELEYTDALRVRLAEITTRSKVLDSDRNDAITAYKAAYGDLSDTKIAVDFRAKAKADLDAVYAREKELAVFINRFNSYQRDITTVLRGARVIVNTLVWESGYPLDAINEFAGTLDTLATPLPQRLVRPNSPQRQPLVWVQAASNAGAAVWGGPFLDANRDGVMEFVPPGTKLPADDWSPQLNFLGTRNVSGDVSPELAKDAKLRIVVQWRESASPQEPESVTPKYALTLRLLQQLDPMGEKRASDDLAEVARSQSVPNVIYRTTRFLVFEQILEVTVPAVGRYALMIETGALPVPLLPALRRDEEIYPRVVIETLGTATSDPRAVFRSFSNQTAGVGTPGDALGAITVGSDATGAQTGGGTGLLLRGKPDVLGPAAFALGGDSVGGPGPATGFAGGAAAVLLQARTAPPNVFFSAGIEPGKKLVIPAGWLKFLPPVRP</sequence>
<dbReference type="GO" id="GO:0004252">
    <property type="term" value="F:serine-type endopeptidase activity"/>
    <property type="evidence" value="ECO:0007669"/>
    <property type="project" value="InterPro"/>
</dbReference>
<gene>
    <name evidence="1" type="ORF">FTUN_8185</name>
</gene>
<reference evidence="2" key="1">
    <citation type="submission" date="2020-05" db="EMBL/GenBank/DDBJ databases">
        <title>Frigoriglobus tundricola gen. nov., sp. nov., a psychrotolerant cellulolytic planctomycete of the family Gemmataceae with two divergent copies of 16S rRNA gene.</title>
        <authorList>
            <person name="Kulichevskaya I.S."/>
            <person name="Ivanova A.A."/>
            <person name="Naumoff D.G."/>
            <person name="Beletsky A.V."/>
            <person name="Rijpstra W.I.C."/>
            <person name="Sinninghe Damste J.S."/>
            <person name="Mardanov A.V."/>
            <person name="Ravin N.V."/>
            <person name="Dedysh S.N."/>
        </authorList>
    </citation>
    <scope>NUCLEOTIDE SEQUENCE [LARGE SCALE GENOMIC DNA]</scope>
    <source>
        <strain evidence="2">PL17</strain>
    </source>
</reference>
<protein>
    <submittedName>
        <fullName evidence="1">Uncharacterized protein</fullName>
    </submittedName>
</protein>